<keyword evidence="6 9" id="KW-0503">Monooxygenase</keyword>
<sequence>MKALIVGGGLSGPLLSIFLSARGHEVELVERRPDPRTSPPAGGRSINLGVSARGIRALRAAGLWAEVRKLAVPMRGRMVHLPGRAPAFHPYGRSRDQILHSVRRDGLASLLVERAEKQSGVRLTFDTPCLAVDPDTATLTLPGRQVTGDFVVGADGASSVVRTALHRRLAGNFRRDHLEWGYLELTIPASAGLPIEALHLWPGSGGLAVAHPNLDGSLTCTLFLPRQGSDPAALIAGQLPGLTALIPDLPDQLAAAEMSTLTTVRTSPWQHDGRVVLVGDACHAVYPFYGQGMNSSFEDCVVLDRCLGEHPPAEAFAAYERARRPHTDVLAELSERNFFDLRDGVRSPLAVARKRLDLELHRLFPHAWVPLYTLVSHTTVPYGDALRRARTQERIAAAAAGLTGAALVAATGIAARRFRRERTST</sequence>
<dbReference type="GO" id="GO:0071949">
    <property type="term" value="F:FAD binding"/>
    <property type="evidence" value="ECO:0007669"/>
    <property type="project" value="InterPro"/>
</dbReference>
<dbReference type="InterPro" id="IPR036188">
    <property type="entry name" value="FAD/NAD-bd_sf"/>
</dbReference>
<evidence type="ECO:0000256" key="1">
    <source>
        <dbReference type="ARBA" id="ARBA00001974"/>
    </source>
</evidence>
<gene>
    <name evidence="9" type="ORF">HNR30_001906</name>
</gene>
<dbReference type="AlphaFoldDB" id="A0A7W0CG61"/>
<evidence type="ECO:0000256" key="7">
    <source>
        <dbReference type="SAM" id="Phobius"/>
    </source>
</evidence>
<name>A0A7W0CG61_9ACTN</name>
<feature type="domain" description="FAD-binding" evidence="8">
    <location>
        <begin position="251"/>
        <end position="327"/>
    </location>
</feature>
<reference evidence="9 10" key="1">
    <citation type="submission" date="2020-07" db="EMBL/GenBank/DDBJ databases">
        <title>Genomic Encyclopedia of Type Strains, Phase IV (KMG-IV): sequencing the most valuable type-strain genomes for metagenomic binning, comparative biology and taxonomic classification.</title>
        <authorList>
            <person name="Goeker M."/>
        </authorList>
    </citation>
    <scope>NUCLEOTIDE SEQUENCE [LARGE SCALE GENOMIC DNA]</scope>
    <source>
        <strain evidence="9 10">DSM 45533</strain>
    </source>
</reference>
<dbReference type="Proteomes" id="UP000530928">
    <property type="component" value="Unassembled WGS sequence"/>
</dbReference>
<comment type="cofactor">
    <cofactor evidence="1">
        <name>FAD</name>
        <dbReference type="ChEBI" id="CHEBI:57692"/>
    </cofactor>
</comment>
<feature type="domain" description="FAD-binding" evidence="8">
    <location>
        <begin position="2"/>
        <end position="172"/>
    </location>
</feature>
<keyword evidence="3" id="KW-0274">FAD</keyword>
<keyword evidence="7" id="KW-1133">Transmembrane helix</keyword>
<keyword evidence="5 9" id="KW-0560">Oxidoreductase</keyword>
<proteinExistence type="predicted"/>
<comment type="caution">
    <text evidence="9">The sequence shown here is derived from an EMBL/GenBank/DDBJ whole genome shotgun (WGS) entry which is preliminary data.</text>
</comment>
<dbReference type="GO" id="GO:0004502">
    <property type="term" value="F:kynurenine 3-monooxygenase activity"/>
    <property type="evidence" value="ECO:0007669"/>
    <property type="project" value="UniProtKB-EC"/>
</dbReference>
<evidence type="ECO:0000313" key="9">
    <source>
        <dbReference type="EMBL" id="MBA2890565.1"/>
    </source>
</evidence>
<dbReference type="EMBL" id="JACDUR010000002">
    <property type="protein sequence ID" value="MBA2890565.1"/>
    <property type="molecule type" value="Genomic_DNA"/>
</dbReference>
<evidence type="ECO:0000256" key="3">
    <source>
        <dbReference type="ARBA" id="ARBA00022827"/>
    </source>
</evidence>
<dbReference type="Pfam" id="PF01494">
    <property type="entry name" value="FAD_binding_3"/>
    <property type="match status" value="2"/>
</dbReference>
<evidence type="ECO:0000256" key="6">
    <source>
        <dbReference type="ARBA" id="ARBA00023033"/>
    </source>
</evidence>
<dbReference type="EC" id="1.14.13.9" evidence="9"/>
<dbReference type="SUPFAM" id="SSF51905">
    <property type="entry name" value="FAD/NAD(P)-binding domain"/>
    <property type="match status" value="1"/>
</dbReference>
<keyword evidence="4" id="KW-0521">NADP</keyword>
<protein>
    <submittedName>
        <fullName evidence="9">Kynurenine 3-monooxygenase</fullName>
        <ecNumber evidence="9">1.14.13.9</ecNumber>
    </submittedName>
</protein>
<evidence type="ECO:0000313" key="10">
    <source>
        <dbReference type="Proteomes" id="UP000530928"/>
    </source>
</evidence>
<keyword evidence="2" id="KW-0285">Flavoprotein</keyword>
<dbReference type="PANTHER" id="PTHR46028">
    <property type="entry name" value="KYNURENINE 3-MONOOXYGENASE"/>
    <property type="match status" value="1"/>
</dbReference>
<dbReference type="PRINTS" id="PR00420">
    <property type="entry name" value="RNGMNOXGNASE"/>
</dbReference>
<keyword evidence="7" id="KW-0812">Transmembrane</keyword>
<feature type="transmembrane region" description="Helical" evidence="7">
    <location>
        <begin position="395"/>
        <end position="415"/>
    </location>
</feature>
<dbReference type="Gene3D" id="3.50.50.60">
    <property type="entry name" value="FAD/NAD(P)-binding domain"/>
    <property type="match status" value="1"/>
</dbReference>
<evidence type="ECO:0000259" key="8">
    <source>
        <dbReference type="Pfam" id="PF01494"/>
    </source>
</evidence>
<evidence type="ECO:0000256" key="5">
    <source>
        <dbReference type="ARBA" id="ARBA00023002"/>
    </source>
</evidence>
<evidence type="ECO:0000256" key="2">
    <source>
        <dbReference type="ARBA" id="ARBA00022630"/>
    </source>
</evidence>
<dbReference type="InterPro" id="IPR002938">
    <property type="entry name" value="FAD-bd"/>
</dbReference>
<keyword evidence="7" id="KW-0472">Membrane</keyword>
<organism evidence="9 10">
    <name type="scientific">Nonomuraea soli</name>
    <dbReference type="NCBI Taxonomy" id="1032476"/>
    <lineage>
        <taxon>Bacteria</taxon>
        <taxon>Bacillati</taxon>
        <taxon>Actinomycetota</taxon>
        <taxon>Actinomycetes</taxon>
        <taxon>Streptosporangiales</taxon>
        <taxon>Streptosporangiaceae</taxon>
        <taxon>Nonomuraea</taxon>
    </lineage>
</organism>
<accession>A0A7W0CG61</accession>
<keyword evidence="10" id="KW-1185">Reference proteome</keyword>
<evidence type="ECO:0000256" key="4">
    <source>
        <dbReference type="ARBA" id="ARBA00022857"/>
    </source>
</evidence>
<dbReference type="RefSeq" id="WP_181609379.1">
    <property type="nucleotide sequence ID" value="NZ_BAABAM010000006.1"/>
</dbReference>
<dbReference type="GO" id="GO:0070189">
    <property type="term" value="P:kynurenine metabolic process"/>
    <property type="evidence" value="ECO:0007669"/>
    <property type="project" value="TreeGrafter"/>
</dbReference>
<dbReference type="PANTHER" id="PTHR46028:SF2">
    <property type="entry name" value="KYNURENINE 3-MONOOXYGENASE"/>
    <property type="match status" value="1"/>
</dbReference>